<evidence type="ECO:0000259" key="1">
    <source>
        <dbReference type="Pfam" id="PF12680"/>
    </source>
</evidence>
<accession>A0A328VKQ8</accession>
<evidence type="ECO:0000313" key="3">
    <source>
        <dbReference type="Proteomes" id="UP000248706"/>
    </source>
</evidence>
<comment type="caution">
    <text evidence="2">The sequence shown here is derived from an EMBL/GenBank/DDBJ whole genome shotgun (WGS) entry which is preliminary data.</text>
</comment>
<dbReference type="Gene3D" id="3.10.450.50">
    <property type="match status" value="1"/>
</dbReference>
<reference evidence="2 3" key="1">
    <citation type="submission" date="2016-08" db="EMBL/GenBank/DDBJ databases">
        <title>Analysis of Carbohydrate Active Enzymes in Thermogemmatispora T81 Reveals Carbohydrate Degradation Ability.</title>
        <authorList>
            <person name="Tomazini A."/>
            <person name="Lal S."/>
            <person name="Stott M."/>
            <person name="Henrissat B."/>
            <person name="Polikarpov I."/>
            <person name="Sparling R."/>
            <person name="Levin D.B."/>
        </authorList>
    </citation>
    <scope>NUCLEOTIDE SEQUENCE [LARGE SCALE GENOMIC DNA]</scope>
    <source>
        <strain evidence="2 3">T81</strain>
    </source>
</reference>
<dbReference type="Pfam" id="PF12680">
    <property type="entry name" value="SnoaL_2"/>
    <property type="match status" value="1"/>
</dbReference>
<dbReference type="SUPFAM" id="SSF54427">
    <property type="entry name" value="NTF2-like"/>
    <property type="match status" value="1"/>
</dbReference>
<dbReference type="RefSeq" id="WP_189362143.1">
    <property type="nucleotide sequence ID" value="NZ_MCIF01000002.1"/>
</dbReference>
<feature type="domain" description="SnoaL-like" evidence="1">
    <location>
        <begin position="25"/>
        <end position="132"/>
    </location>
</feature>
<gene>
    <name evidence="2" type="ORF">A4R35_21030</name>
</gene>
<dbReference type="InterPro" id="IPR032710">
    <property type="entry name" value="NTF2-like_dom_sf"/>
</dbReference>
<protein>
    <recommendedName>
        <fullName evidence="1">SnoaL-like domain-containing protein</fullName>
    </recommendedName>
</protein>
<dbReference type="InterPro" id="IPR037401">
    <property type="entry name" value="SnoaL-like"/>
</dbReference>
<keyword evidence="3" id="KW-1185">Reference proteome</keyword>
<organism evidence="2 3">
    <name type="scientific">Thermogemmatispora tikiterensis</name>
    <dbReference type="NCBI Taxonomy" id="1825093"/>
    <lineage>
        <taxon>Bacteria</taxon>
        <taxon>Bacillati</taxon>
        <taxon>Chloroflexota</taxon>
        <taxon>Ktedonobacteria</taxon>
        <taxon>Thermogemmatisporales</taxon>
        <taxon>Thermogemmatisporaceae</taxon>
        <taxon>Thermogemmatispora</taxon>
    </lineage>
</organism>
<dbReference type="EMBL" id="MCIF01000002">
    <property type="protein sequence ID" value="RAQ98037.1"/>
    <property type="molecule type" value="Genomic_DNA"/>
</dbReference>
<dbReference type="AlphaFoldDB" id="A0A328VKQ8"/>
<name>A0A328VKQ8_9CHLR</name>
<proteinExistence type="predicted"/>
<dbReference type="Proteomes" id="UP000248706">
    <property type="component" value="Unassembled WGS sequence"/>
</dbReference>
<evidence type="ECO:0000313" key="2">
    <source>
        <dbReference type="EMBL" id="RAQ98037.1"/>
    </source>
</evidence>
<sequence>MRTNRDSFEQSGSAPAGMELPILINRWIVAFNAHNVDELVALYHASAELFDTGMRHARRGRQEIARWFSQRFTSMPTIQYTPTRRFFGDEQAAVCWIASGETPRLLRQSWLSRPFQVDGVSIFLVRNGLILRQSDYYDHFSIVEQVFPPLRWLPFRL</sequence>